<reference evidence="5" key="1">
    <citation type="journal article" date="2019" name="bioRxiv">
        <title>The Genome of the Zebra Mussel, Dreissena polymorpha: A Resource for Invasive Species Research.</title>
        <authorList>
            <person name="McCartney M.A."/>
            <person name="Auch B."/>
            <person name="Kono T."/>
            <person name="Mallez S."/>
            <person name="Zhang Y."/>
            <person name="Obille A."/>
            <person name="Becker A."/>
            <person name="Abrahante J.E."/>
            <person name="Garbe J."/>
            <person name="Badalamenti J.P."/>
            <person name="Herman A."/>
            <person name="Mangelson H."/>
            <person name="Liachko I."/>
            <person name="Sullivan S."/>
            <person name="Sone E.D."/>
            <person name="Koren S."/>
            <person name="Silverstein K.A.T."/>
            <person name="Beckman K.B."/>
            <person name="Gohl D.M."/>
        </authorList>
    </citation>
    <scope>NUCLEOTIDE SEQUENCE</scope>
    <source>
        <strain evidence="5">Duluth1</strain>
        <tissue evidence="5">Whole animal</tissue>
    </source>
</reference>
<feature type="domain" description="Thymidylate kinase-like" evidence="4">
    <location>
        <begin position="51"/>
        <end position="228"/>
    </location>
</feature>
<evidence type="ECO:0000256" key="3">
    <source>
        <dbReference type="ARBA" id="ARBA00022840"/>
    </source>
</evidence>
<dbReference type="InterPro" id="IPR027417">
    <property type="entry name" value="P-loop_NTPase"/>
</dbReference>
<evidence type="ECO:0000256" key="1">
    <source>
        <dbReference type="ARBA" id="ARBA00009776"/>
    </source>
</evidence>
<dbReference type="Pfam" id="PF02223">
    <property type="entry name" value="Thymidylate_kin"/>
    <property type="match status" value="1"/>
</dbReference>
<dbReference type="PANTHER" id="PTHR10344:SF4">
    <property type="entry name" value="UMP-CMP KINASE 2, MITOCHONDRIAL"/>
    <property type="match status" value="1"/>
</dbReference>
<dbReference type="EMBL" id="JAIWYP010000013">
    <property type="protein sequence ID" value="KAH3715064.1"/>
    <property type="molecule type" value="Genomic_DNA"/>
</dbReference>
<dbReference type="GO" id="GO:0006235">
    <property type="term" value="P:dTTP biosynthetic process"/>
    <property type="evidence" value="ECO:0007669"/>
    <property type="project" value="TreeGrafter"/>
</dbReference>
<sequence>MPVFHQYNTAKDILTQLSDTSEVKELLDIADKHVTSLCNAETQLKFPFVVIEGMDATGKTTLTEAIERKLGAVKYFTPPPQISHLRPHFDRYPEIVRRAYYSLGNYIVAMDILRECETRPVIMDRFWHSTAAYGIANETSMSDLPGAGHPVYDWPGDLVRPTLVLFLTVQEEVRRRRLSDRGVLATFEETALDKDGLFRKRLCNAYRLMGNPALVEIDASGTVKEVRNTAIELLKQHGICLQTDM</sequence>
<dbReference type="Proteomes" id="UP000828390">
    <property type="component" value="Unassembled WGS sequence"/>
</dbReference>
<comment type="caution">
    <text evidence="5">The sequence shown here is derived from an EMBL/GenBank/DDBJ whole genome shotgun (WGS) entry which is preliminary data.</text>
</comment>
<gene>
    <name evidence="5" type="ORF">DPMN_057768</name>
</gene>
<keyword evidence="2" id="KW-0547">Nucleotide-binding</keyword>
<evidence type="ECO:0000313" key="5">
    <source>
        <dbReference type="EMBL" id="KAH3715064.1"/>
    </source>
</evidence>
<dbReference type="GO" id="GO:0006233">
    <property type="term" value="P:dTDP biosynthetic process"/>
    <property type="evidence" value="ECO:0007669"/>
    <property type="project" value="TreeGrafter"/>
</dbReference>
<reference evidence="5" key="2">
    <citation type="submission" date="2020-11" db="EMBL/GenBank/DDBJ databases">
        <authorList>
            <person name="McCartney M.A."/>
            <person name="Auch B."/>
            <person name="Kono T."/>
            <person name="Mallez S."/>
            <person name="Becker A."/>
            <person name="Gohl D.M."/>
            <person name="Silverstein K.A.T."/>
            <person name="Koren S."/>
            <person name="Bechman K.B."/>
            <person name="Herman A."/>
            <person name="Abrahante J.E."/>
            <person name="Garbe J."/>
        </authorList>
    </citation>
    <scope>NUCLEOTIDE SEQUENCE</scope>
    <source>
        <strain evidence="5">Duluth1</strain>
        <tissue evidence="5">Whole animal</tissue>
    </source>
</reference>
<comment type="similarity">
    <text evidence="1">Belongs to the thymidylate kinase family.</text>
</comment>
<organism evidence="5 6">
    <name type="scientific">Dreissena polymorpha</name>
    <name type="common">Zebra mussel</name>
    <name type="synonym">Mytilus polymorpha</name>
    <dbReference type="NCBI Taxonomy" id="45954"/>
    <lineage>
        <taxon>Eukaryota</taxon>
        <taxon>Metazoa</taxon>
        <taxon>Spiralia</taxon>
        <taxon>Lophotrochozoa</taxon>
        <taxon>Mollusca</taxon>
        <taxon>Bivalvia</taxon>
        <taxon>Autobranchia</taxon>
        <taxon>Heteroconchia</taxon>
        <taxon>Euheterodonta</taxon>
        <taxon>Imparidentia</taxon>
        <taxon>Neoheterodontei</taxon>
        <taxon>Myida</taxon>
        <taxon>Dreissenoidea</taxon>
        <taxon>Dreissenidae</taxon>
        <taxon>Dreissena</taxon>
    </lineage>
</organism>
<accession>A0A9D4C0V7</accession>
<dbReference type="GO" id="GO:0050145">
    <property type="term" value="F:nucleoside monophosphate kinase activity"/>
    <property type="evidence" value="ECO:0007669"/>
    <property type="project" value="InterPro"/>
</dbReference>
<dbReference type="PIRSF" id="PIRSF019736">
    <property type="entry name" value="dTMP_TKRP1"/>
    <property type="match status" value="1"/>
</dbReference>
<dbReference type="GO" id="GO:0006227">
    <property type="term" value="P:dUDP biosynthetic process"/>
    <property type="evidence" value="ECO:0007669"/>
    <property type="project" value="TreeGrafter"/>
</dbReference>
<evidence type="ECO:0000259" key="4">
    <source>
        <dbReference type="Pfam" id="PF02223"/>
    </source>
</evidence>
<dbReference type="Gene3D" id="3.40.50.300">
    <property type="entry name" value="P-loop containing nucleotide triphosphate hydrolases"/>
    <property type="match status" value="1"/>
</dbReference>
<keyword evidence="6" id="KW-1185">Reference proteome</keyword>
<dbReference type="PANTHER" id="PTHR10344">
    <property type="entry name" value="THYMIDYLATE KINASE"/>
    <property type="match status" value="1"/>
</dbReference>
<keyword evidence="3" id="KW-0067">ATP-binding</keyword>
<protein>
    <recommendedName>
        <fullName evidence="4">Thymidylate kinase-like domain-containing protein</fullName>
    </recommendedName>
</protein>
<name>A0A9D4C0V7_DREPO</name>
<proteinExistence type="inferred from homology"/>
<dbReference type="GO" id="GO:0005739">
    <property type="term" value="C:mitochondrion"/>
    <property type="evidence" value="ECO:0007669"/>
    <property type="project" value="TreeGrafter"/>
</dbReference>
<dbReference type="InterPro" id="IPR039430">
    <property type="entry name" value="Thymidylate_kin-like_dom"/>
</dbReference>
<evidence type="ECO:0000313" key="6">
    <source>
        <dbReference type="Proteomes" id="UP000828390"/>
    </source>
</evidence>
<dbReference type="SUPFAM" id="SSF52540">
    <property type="entry name" value="P-loop containing nucleoside triphosphate hydrolases"/>
    <property type="match status" value="1"/>
</dbReference>
<dbReference type="GO" id="GO:0004550">
    <property type="term" value="F:nucleoside diphosphate kinase activity"/>
    <property type="evidence" value="ECO:0007669"/>
    <property type="project" value="TreeGrafter"/>
</dbReference>
<dbReference type="AlphaFoldDB" id="A0A9D4C0V7"/>
<evidence type="ECO:0000256" key="2">
    <source>
        <dbReference type="ARBA" id="ARBA00022741"/>
    </source>
</evidence>
<dbReference type="GO" id="GO:0005524">
    <property type="term" value="F:ATP binding"/>
    <property type="evidence" value="ECO:0007669"/>
    <property type="project" value="UniProtKB-KW"/>
</dbReference>
<dbReference type="GO" id="GO:0004798">
    <property type="term" value="F:dTMP kinase activity"/>
    <property type="evidence" value="ECO:0007669"/>
    <property type="project" value="TreeGrafter"/>
</dbReference>
<dbReference type="InterPro" id="IPR014505">
    <property type="entry name" value="UMP-CMP_kinase_2"/>
</dbReference>